<accession>A0ACC0BUY1</accession>
<comment type="caution">
    <text evidence="1">The sequence shown here is derived from an EMBL/GenBank/DDBJ whole genome shotgun (WGS) entry which is preliminary data.</text>
</comment>
<keyword evidence="2" id="KW-1185">Reference proteome</keyword>
<dbReference type="Proteomes" id="UP001060085">
    <property type="component" value="Linkage Group LG02"/>
</dbReference>
<reference evidence="2" key="1">
    <citation type="journal article" date="2023" name="Nat. Plants">
        <title>Single-cell RNA sequencing provides a high-resolution roadmap for understanding the multicellular compartmentation of specialized metabolism.</title>
        <authorList>
            <person name="Sun S."/>
            <person name="Shen X."/>
            <person name="Li Y."/>
            <person name="Li Y."/>
            <person name="Wang S."/>
            <person name="Li R."/>
            <person name="Zhang H."/>
            <person name="Shen G."/>
            <person name="Guo B."/>
            <person name="Wei J."/>
            <person name="Xu J."/>
            <person name="St-Pierre B."/>
            <person name="Chen S."/>
            <person name="Sun C."/>
        </authorList>
    </citation>
    <scope>NUCLEOTIDE SEQUENCE [LARGE SCALE GENOMIC DNA]</scope>
</reference>
<evidence type="ECO:0000313" key="1">
    <source>
        <dbReference type="EMBL" id="KAI5676489.1"/>
    </source>
</evidence>
<evidence type="ECO:0000313" key="2">
    <source>
        <dbReference type="Proteomes" id="UP001060085"/>
    </source>
</evidence>
<gene>
    <name evidence="1" type="ORF">M9H77_07439</name>
</gene>
<organism evidence="1 2">
    <name type="scientific">Catharanthus roseus</name>
    <name type="common">Madagascar periwinkle</name>
    <name type="synonym">Vinca rosea</name>
    <dbReference type="NCBI Taxonomy" id="4058"/>
    <lineage>
        <taxon>Eukaryota</taxon>
        <taxon>Viridiplantae</taxon>
        <taxon>Streptophyta</taxon>
        <taxon>Embryophyta</taxon>
        <taxon>Tracheophyta</taxon>
        <taxon>Spermatophyta</taxon>
        <taxon>Magnoliopsida</taxon>
        <taxon>eudicotyledons</taxon>
        <taxon>Gunneridae</taxon>
        <taxon>Pentapetalae</taxon>
        <taxon>asterids</taxon>
        <taxon>lamiids</taxon>
        <taxon>Gentianales</taxon>
        <taxon>Apocynaceae</taxon>
        <taxon>Rauvolfioideae</taxon>
        <taxon>Vinceae</taxon>
        <taxon>Catharanthinae</taxon>
        <taxon>Catharanthus</taxon>
    </lineage>
</organism>
<proteinExistence type="predicted"/>
<protein>
    <submittedName>
        <fullName evidence="1">Uncharacterized protein</fullName>
    </submittedName>
</protein>
<name>A0ACC0BUY1_CATRO</name>
<dbReference type="EMBL" id="CM044702">
    <property type="protein sequence ID" value="KAI5676489.1"/>
    <property type="molecule type" value="Genomic_DNA"/>
</dbReference>
<sequence length="111" mass="12978">MYTIDLTIIIKRTETGNERGDGFRNFPLVRSRMDLKPSGSRTVALTTVALIPLLHFPATKQKANETYLLLQNPIYYYKSESRKQEAENLNLFYYRRFLRLQCLPGFDPSNQ</sequence>